<dbReference type="Proteomes" id="UP000019763">
    <property type="component" value="Unassembled WGS sequence"/>
</dbReference>
<protein>
    <submittedName>
        <fullName evidence="5">GMC oxidoreductase</fullName>
    </submittedName>
</protein>
<dbReference type="OMA" id="CLANAYE"/>
<evidence type="ECO:0000259" key="4">
    <source>
        <dbReference type="PROSITE" id="PS00624"/>
    </source>
</evidence>
<dbReference type="EMBL" id="AFNH02001123">
    <property type="protein sequence ID" value="EZG44186.1"/>
    <property type="molecule type" value="Genomic_DNA"/>
</dbReference>
<feature type="signal peptide" evidence="3">
    <location>
        <begin position="1"/>
        <end position="24"/>
    </location>
</feature>
<organism evidence="5 6">
    <name type="scientific">Gregarina niphandrodes</name>
    <name type="common">Septate eugregarine</name>
    <dbReference type="NCBI Taxonomy" id="110365"/>
    <lineage>
        <taxon>Eukaryota</taxon>
        <taxon>Sar</taxon>
        <taxon>Alveolata</taxon>
        <taxon>Apicomplexa</taxon>
        <taxon>Conoidasida</taxon>
        <taxon>Gregarinasina</taxon>
        <taxon>Eugregarinorida</taxon>
        <taxon>Gregarinidae</taxon>
        <taxon>Gregarina</taxon>
    </lineage>
</organism>
<dbReference type="InterPro" id="IPR007867">
    <property type="entry name" value="GMC_OxRtase_C"/>
</dbReference>
<feature type="chain" id="PRO_5001516146" evidence="3">
    <location>
        <begin position="25"/>
        <end position="793"/>
    </location>
</feature>
<evidence type="ECO:0000313" key="5">
    <source>
        <dbReference type="EMBL" id="EZG44186.1"/>
    </source>
</evidence>
<keyword evidence="6" id="KW-1185">Reference proteome</keyword>
<dbReference type="PROSITE" id="PS00624">
    <property type="entry name" value="GMC_OXRED_2"/>
    <property type="match status" value="1"/>
</dbReference>
<accession>A0A023AZG7</accession>
<dbReference type="PANTHER" id="PTHR45968">
    <property type="entry name" value="OSJNBA0019K04.7 PROTEIN"/>
    <property type="match status" value="1"/>
</dbReference>
<feature type="compositionally biased region" description="Basic and acidic residues" evidence="2">
    <location>
        <begin position="659"/>
        <end position="673"/>
    </location>
</feature>
<dbReference type="RefSeq" id="XP_011132772.1">
    <property type="nucleotide sequence ID" value="XM_011134470.1"/>
</dbReference>
<evidence type="ECO:0000256" key="3">
    <source>
        <dbReference type="SAM" id="SignalP"/>
    </source>
</evidence>
<dbReference type="InterPro" id="IPR051871">
    <property type="entry name" value="GMC_Oxidoreductase-Related"/>
</dbReference>
<dbReference type="SUPFAM" id="SSF54373">
    <property type="entry name" value="FAD-linked reductases, C-terminal domain"/>
    <property type="match status" value="1"/>
</dbReference>
<dbReference type="InterPro" id="IPR000172">
    <property type="entry name" value="GMC_OxRdtase_N"/>
</dbReference>
<dbReference type="AlphaFoldDB" id="A0A023AZG7"/>
<keyword evidence="1 3" id="KW-0732">Signal</keyword>
<sequence length="793" mass="86008">FLRYALVVLSTALASGILSERCLSGDVCGDILPWQHEPSAPSVRSHLAALQTVSLNAAANRYYDHIVIGAGAAGSTLARSLAERGRRVLLVERGSPRISHVLTQSLYGAGLVIADDGVGQTVRTKNGIRTTLGAVFGGGTALSMGIQIEDNDYPPQLQLDPSAFQQAVLWTRQHFSSFMPPIPGYTDTVHQAFAHALQHHPLSDTDHHPPSHHPPSDTDHHSNQHYDIQYNAVWNGATLFNASENFFRRSSDSCLANAYEPQPSTLDVLPETWVERIAFTQTRDQPRPRAACVLVRPARAHDRRVLGGQVLAPKPKLRHSLPTPRRQALVNTQPPGWGFLEEFISRRRRRLEEGLVELCAAEEITLSAGAVHTPLILARSGVGNTEQLGLLGIRNPVLVNEALGRNLGDRTLVPIVLFRKHSTGRGHELESSVCGAISAEENPDGLLIVAQEATGGRIVEGLALATRIFLAPLARSTSASDALVFTVNFCSERPRSNLLCDLVRKAPQCLRKLTALWTFVTQPKSRGIVVQDAKGNVVVDPAYYSHPDDLDAAIRGTEMLIDVVRSGLLDNEFENPTQDSCIHTLHDTVSLAVNHYRTAMEEHDQTHVSWYTDGNKNRTRSRINRSPGAGLVGAGPVGARGPDSLTRSLIERSVNGRAATEHLGTRRTNKPDELTDGFSQAAGGLPGSVVLPGILWALGPHHKVVGQNVSTFPNQLPLSKKGVVQLVEESSQSMWHLHGTAAIGTVVDSQFRLKGVSGLSVVDASIMPKLTKMNPTAFLLALGRYVALVRSPI</sequence>
<feature type="domain" description="Glucose-methanol-choline oxidoreductase N-terminal" evidence="4">
    <location>
        <begin position="369"/>
        <end position="383"/>
    </location>
</feature>
<dbReference type="Gene3D" id="3.30.560.10">
    <property type="entry name" value="Glucose Oxidase, domain 3"/>
    <property type="match status" value="1"/>
</dbReference>
<dbReference type="SUPFAM" id="SSF51905">
    <property type="entry name" value="FAD/NAD(P)-binding domain"/>
    <property type="match status" value="1"/>
</dbReference>
<evidence type="ECO:0000256" key="2">
    <source>
        <dbReference type="SAM" id="MobiDB-lite"/>
    </source>
</evidence>
<evidence type="ECO:0000313" key="6">
    <source>
        <dbReference type="Proteomes" id="UP000019763"/>
    </source>
</evidence>
<feature type="region of interest" description="Disordered" evidence="2">
    <location>
        <begin position="611"/>
        <end position="638"/>
    </location>
</feature>
<dbReference type="GO" id="GO:0016614">
    <property type="term" value="F:oxidoreductase activity, acting on CH-OH group of donors"/>
    <property type="evidence" value="ECO:0007669"/>
    <property type="project" value="InterPro"/>
</dbReference>
<dbReference type="VEuPathDB" id="CryptoDB:GNI_150910"/>
<dbReference type="InterPro" id="IPR036188">
    <property type="entry name" value="FAD/NAD-bd_sf"/>
</dbReference>
<evidence type="ECO:0000256" key="1">
    <source>
        <dbReference type="ARBA" id="ARBA00022729"/>
    </source>
</evidence>
<dbReference type="Gene3D" id="3.50.50.60">
    <property type="entry name" value="FAD/NAD(P)-binding domain"/>
    <property type="match status" value="3"/>
</dbReference>
<proteinExistence type="predicted"/>
<dbReference type="Pfam" id="PF13450">
    <property type="entry name" value="NAD_binding_8"/>
    <property type="match status" value="1"/>
</dbReference>
<feature type="region of interest" description="Disordered" evidence="2">
    <location>
        <begin position="654"/>
        <end position="679"/>
    </location>
</feature>
<dbReference type="OrthoDB" id="269227at2759"/>
<dbReference type="Gene3D" id="3.30.410.40">
    <property type="match status" value="2"/>
</dbReference>
<name>A0A023AZG7_GRENI</name>
<feature type="region of interest" description="Disordered" evidence="2">
    <location>
        <begin position="201"/>
        <end position="223"/>
    </location>
</feature>
<dbReference type="Pfam" id="PF05199">
    <property type="entry name" value="GMC_oxred_C"/>
    <property type="match status" value="1"/>
</dbReference>
<dbReference type="eggNOG" id="KOG1238">
    <property type="taxonomic scope" value="Eukaryota"/>
</dbReference>
<dbReference type="GeneID" id="22915265"/>
<feature type="non-terminal residue" evidence="5">
    <location>
        <position position="1"/>
    </location>
</feature>
<dbReference type="PANTHER" id="PTHR45968:SF3">
    <property type="entry name" value="OS04G0573100 PROTEIN"/>
    <property type="match status" value="1"/>
</dbReference>
<gene>
    <name evidence="5" type="ORF">GNI_150910</name>
</gene>
<reference evidence="5" key="1">
    <citation type="submission" date="2013-12" db="EMBL/GenBank/DDBJ databases">
        <authorList>
            <person name="Omoto C.K."/>
            <person name="Sibley D."/>
            <person name="Venepally P."/>
            <person name="Hadjithomas M."/>
            <person name="Karamycheva S."/>
            <person name="Brunk B."/>
            <person name="Roos D."/>
            <person name="Caler E."/>
            <person name="Lorenzi H."/>
        </authorList>
    </citation>
    <scope>NUCLEOTIDE SEQUENCE</scope>
</reference>
<comment type="caution">
    <text evidence="5">The sequence shown here is derived from an EMBL/GenBank/DDBJ whole genome shotgun (WGS) entry which is preliminary data.</text>
</comment>
<dbReference type="GO" id="GO:0050660">
    <property type="term" value="F:flavin adenine dinucleotide binding"/>
    <property type="evidence" value="ECO:0007669"/>
    <property type="project" value="InterPro"/>
</dbReference>